<dbReference type="AlphaFoldDB" id="A0A9P7L9X1"/>
<dbReference type="EMBL" id="JADFTT010000072">
    <property type="protein sequence ID" value="KAG5769678.1"/>
    <property type="molecule type" value="Genomic_DNA"/>
</dbReference>
<dbReference type="InterPro" id="IPR032675">
    <property type="entry name" value="LRR_dom_sf"/>
</dbReference>
<dbReference type="OrthoDB" id="5213490at2759"/>
<sequence>MASLPSYQDAISPDWLPLVAPYVSPNDYPALCGVNHRYWDVFAPCIWSRIPRSDIATGLDEAEHDLDWLLNSVFNGVSRVRSETLSLVRVFDARSIRGTYSLSMGVNLNTSLKNAVKFLPNLICILIDGHEDLDPSESLSEVGHQIQLLSMAGCPVSLSTKFVNSLGGIVYLDLSYTSGSLRPLFQDDVLPELRVLKIQGKEVDDTTVENLTARFGTRLWSLDLSNNKLTDQALDSTGAHCLWPSDIRSDTNFDVEGKLEFGCTTPDFGTWIRIVESEWSASFSHPNRHFVDAPLYDLHDTLPQECASKRLDGKFPVKSDAADAVCRGLQGEDPYFPPASFQASQGLTHLNVSGNGVSALGVMKLLTLCRGRLEQFSCDSMMLVPRLKGTMAAVWWPRAAKLYGFYATHTLRPVLSSNLQVVKLHHSVVTQIPTLELEGFSSMACLHVAENILLPRAEMAFPEPFVPDMNPRITSLTLTHIPRRSSGPLINRLISFLKLLSAQERALFDLSSRRGPSVLAGLRHFRLEFEQDLYEGDAYTAEEIDAEELLNSGDKGFSFFDDEAGGRPRPVRELAISPPQKRDQTEFSVSQREQDLETDYLDIDVWVDGKSTRVQVWVGPASNESSNPMLRDYRELALNYKVHDRIGPASPAQIRAGVPSSALVFHTAWCMAIMPCRHKSAAIREPTRVELDAMKGVLSELKQFRLEGRAKYLKLQGQSPSGTCPPGPPHGFWLGKLELKPDHPLATFLTKEMIDIRLLTERVTSRQRVVQDRQPLHSK</sequence>
<comment type="caution">
    <text evidence="1">The sequence shown here is derived from an EMBL/GenBank/DDBJ whole genome shotgun (WGS) entry which is preliminary data.</text>
</comment>
<protein>
    <submittedName>
        <fullName evidence="1">Uncharacterized protein</fullName>
    </submittedName>
</protein>
<evidence type="ECO:0000313" key="1">
    <source>
        <dbReference type="EMBL" id="KAG5769678.1"/>
    </source>
</evidence>
<reference evidence="1" key="1">
    <citation type="journal article" date="2020" name="bioRxiv">
        <title>Historical genomics reveals the evolutionary mechanisms behind multiple outbreaks of the host-specific coffee wilt pathogen Fusarium xylarioides.</title>
        <authorList>
            <person name="Peck D."/>
            <person name="Nowell R.W."/>
            <person name="Flood J."/>
            <person name="Ryan M.J."/>
            <person name="Barraclough T.G."/>
        </authorList>
    </citation>
    <scope>NUCLEOTIDE SEQUENCE</scope>
    <source>
        <strain evidence="1">IMI 127659i</strain>
    </source>
</reference>
<keyword evidence="2" id="KW-1185">Reference proteome</keyword>
<dbReference type="Proteomes" id="UP000750502">
    <property type="component" value="Unassembled WGS sequence"/>
</dbReference>
<organism evidence="1 2">
    <name type="scientific">Fusarium xylarioides</name>
    <dbReference type="NCBI Taxonomy" id="221167"/>
    <lineage>
        <taxon>Eukaryota</taxon>
        <taxon>Fungi</taxon>
        <taxon>Dikarya</taxon>
        <taxon>Ascomycota</taxon>
        <taxon>Pezizomycotina</taxon>
        <taxon>Sordariomycetes</taxon>
        <taxon>Hypocreomycetidae</taxon>
        <taxon>Hypocreales</taxon>
        <taxon>Nectriaceae</taxon>
        <taxon>Fusarium</taxon>
        <taxon>Fusarium fujikuroi species complex</taxon>
    </lineage>
</organism>
<name>A0A9P7L9X1_9HYPO</name>
<proteinExistence type="predicted"/>
<dbReference type="SUPFAM" id="SSF52047">
    <property type="entry name" value="RNI-like"/>
    <property type="match status" value="1"/>
</dbReference>
<accession>A0A9P7L9X1</accession>
<reference evidence="1" key="2">
    <citation type="submission" date="2020-10" db="EMBL/GenBank/DDBJ databases">
        <authorList>
            <person name="Peck L.D."/>
            <person name="Nowell R.W."/>
            <person name="Flood J."/>
            <person name="Ryan M.J."/>
            <person name="Barraclough T.G."/>
        </authorList>
    </citation>
    <scope>NUCLEOTIDE SEQUENCE</scope>
    <source>
        <strain evidence="1">IMI 127659i</strain>
    </source>
</reference>
<gene>
    <name evidence="1" type="ORF">H9Q72_003133</name>
</gene>
<evidence type="ECO:0000313" key="2">
    <source>
        <dbReference type="Proteomes" id="UP000750502"/>
    </source>
</evidence>
<dbReference type="Gene3D" id="3.80.10.10">
    <property type="entry name" value="Ribonuclease Inhibitor"/>
    <property type="match status" value="1"/>
</dbReference>